<feature type="transmembrane region" description="Helical" evidence="1">
    <location>
        <begin position="6"/>
        <end position="28"/>
    </location>
</feature>
<protein>
    <submittedName>
        <fullName evidence="3">Transmembrane protein</fullName>
    </submittedName>
</protein>
<proteinExistence type="predicted"/>
<keyword evidence="1" id="KW-0812">Transmembrane</keyword>
<evidence type="ECO:0000256" key="1">
    <source>
        <dbReference type="SAM" id="Phobius"/>
    </source>
</evidence>
<name>A0A0N4Z079_PARTI</name>
<dbReference type="Proteomes" id="UP000038045">
    <property type="component" value="Unplaced"/>
</dbReference>
<dbReference type="AlphaFoldDB" id="A0A0N4Z079"/>
<dbReference type="WBParaSite" id="PTRK_0000011050.1">
    <property type="protein sequence ID" value="PTRK_0000011050.1"/>
    <property type="gene ID" value="PTRK_0000011050"/>
</dbReference>
<keyword evidence="2" id="KW-1185">Reference proteome</keyword>
<organism evidence="2 3">
    <name type="scientific">Parastrongyloides trichosuri</name>
    <name type="common">Possum-specific nematode worm</name>
    <dbReference type="NCBI Taxonomy" id="131310"/>
    <lineage>
        <taxon>Eukaryota</taxon>
        <taxon>Metazoa</taxon>
        <taxon>Ecdysozoa</taxon>
        <taxon>Nematoda</taxon>
        <taxon>Chromadorea</taxon>
        <taxon>Rhabditida</taxon>
        <taxon>Tylenchina</taxon>
        <taxon>Panagrolaimomorpha</taxon>
        <taxon>Strongyloidoidea</taxon>
        <taxon>Strongyloididae</taxon>
        <taxon>Parastrongyloides</taxon>
    </lineage>
</organism>
<reference evidence="3" key="1">
    <citation type="submission" date="2017-02" db="UniProtKB">
        <authorList>
            <consortium name="WormBaseParasite"/>
        </authorList>
    </citation>
    <scope>IDENTIFICATION</scope>
</reference>
<keyword evidence="1" id="KW-1133">Transmembrane helix</keyword>
<feature type="transmembrane region" description="Helical" evidence="1">
    <location>
        <begin position="35"/>
        <end position="52"/>
    </location>
</feature>
<evidence type="ECO:0000313" key="2">
    <source>
        <dbReference type="Proteomes" id="UP000038045"/>
    </source>
</evidence>
<evidence type="ECO:0000313" key="3">
    <source>
        <dbReference type="WBParaSite" id="PTRK_0000011050.1"/>
    </source>
</evidence>
<accession>A0A0N4Z079</accession>
<feature type="transmembrane region" description="Helical" evidence="1">
    <location>
        <begin position="78"/>
        <end position="100"/>
    </location>
</feature>
<sequence length="141" mass="16531">MYIFGLGIGVFIIICLWIFLILISIIFYKRGLKTILPILMFGSFITTILVVWPKDSCVKDNVNKKEDGNNEKEVYPQYYPIFFSVPLLIISTIVIIYAGIKEIQLSLFKPFHTRSLFNKRMIQNNKNTLEEYKDYDFDNAK</sequence>
<keyword evidence="1" id="KW-0472">Membrane</keyword>